<reference evidence="10" key="1">
    <citation type="journal article" date="2017" name="bioRxiv">
        <title>Comparative analysis of the genomes of Stylophora pistillata and Acropora digitifera provides evidence for extensive differences between species of corals.</title>
        <authorList>
            <person name="Voolstra C.R."/>
            <person name="Li Y."/>
            <person name="Liew Y.J."/>
            <person name="Baumgarten S."/>
            <person name="Zoccola D."/>
            <person name="Flot J.-F."/>
            <person name="Tambutte S."/>
            <person name="Allemand D."/>
            <person name="Aranda M."/>
        </authorList>
    </citation>
    <scope>NUCLEOTIDE SEQUENCE [LARGE SCALE GENOMIC DNA]</scope>
</reference>
<dbReference type="Proteomes" id="UP000225706">
    <property type="component" value="Unassembled WGS sequence"/>
</dbReference>
<keyword evidence="10" id="KW-1185">Reference proteome</keyword>
<evidence type="ECO:0000256" key="8">
    <source>
        <dbReference type="SAM" id="SignalP"/>
    </source>
</evidence>
<dbReference type="EC" id="3.4.19.9" evidence="7"/>
<evidence type="ECO:0000256" key="4">
    <source>
        <dbReference type="ARBA" id="ARBA00022729"/>
    </source>
</evidence>
<dbReference type="PROSITE" id="PS51275">
    <property type="entry name" value="PEPTIDASE_C26_GGH"/>
    <property type="match status" value="1"/>
</dbReference>
<dbReference type="OrthoDB" id="64220at2759"/>
<feature type="active site" description="Proton donor" evidence="6">
    <location>
        <position position="254"/>
    </location>
</feature>
<evidence type="ECO:0000256" key="3">
    <source>
        <dbReference type="ARBA" id="ARBA00022525"/>
    </source>
</evidence>
<feature type="signal peptide" evidence="8">
    <location>
        <begin position="1"/>
        <end position="20"/>
    </location>
</feature>
<accession>A0A2B4SKB6</accession>
<organism evidence="9 10">
    <name type="scientific">Stylophora pistillata</name>
    <name type="common">Smooth cauliflower coral</name>
    <dbReference type="NCBI Taxonomy" id="50429"/>
    <lineage>
        <taxon>Eukaryota</taxon>
        <taxon>Metazoa</taxon>
        <taxon>Cnidaria</taxon>
        <taxon>Anthozoa</taxon>
        <taxon>Hexacorallia</taxon>
        <taxon>Scleractinia</taxon>
        <taxon>Astrocoeniina</taxon>
        <taxon>Pocilloporidae</taxon>
        <taxon>Stylophora</taxon>
    </lineage>
</organism>
<protein>
    <recommendedName>
        <fullName evidence="7">folate gamma-glutamyl hydrolase</fullName>
        <ecNumber evidence="7">3.4.19.9</ecNumber>
    </recommendedName>
</protein>
<evidence type="ECO:0000313" key="10">
    <source>
        <dbReference type="Proteomes" id="UP000225706"/>
    </source>
</evidence>
<evidence type="ECO:0000313" key="9">
    <source>
        <dbReference type="EMBL" id="PFX28932.1"/>
    </source>
</evidence>
<comment type="caution">
    <text evidence="9">The sequence shown here is derived from an EMBL/GenBank/DDBJ whole genome shotgun (WGS) entry which is preliminary data.</text>
</comment>
<dbReference type="GO" id="GO:0046900">
    <property type="term" value="P:tetrahydrofolylpolyglutamate metabolic process"/>
    <property type="evidence" value="ECO:0007669"/>
    <property type="project" value="TreeGrafter"/>
</dbReference>
<dbReference type="PANTHER" id="PTHR11315">
    <property type="entry name" value="PROTEASE FAMILY C26 GAMMA-GLUTAMYL HYDROLASE"/>
    <property type="match status" value="1"/>
</dbReference>
<name>A0A2B4SKB6_STYPI</name>
<dbReference type="GO" id="GO:0005773">
    <property type="term" value="C:vacuole"/>
    <property type="evidence" value="ECO:0007669"/>
    <property type="project" value="TreeGrafter"/>
</dbReference>
<evidence type="ECO:0000256" key="1">
    <source>
        <dbReference type="ARBA" id="ARBA00004239"/>
    </source>
</evidence>
<feature type="active site" evidence="7">
    <location>
        <position position="254"/>
    </location>
</feature>
<dbReference type="InterPro" id="IPR029062">
    <property type="entry name" value="Class_I_gatase-like"/>
</dbReference>
<dbReference type="Pfam" id="PF07722">
    <property type="entry name" value="Peptidase_C26"/>
    <property type="match status" value="1"/>
</dbReference>
<dbReference type="InterPro" id="IPR011697">
    <property type="entry name" value="Peptidase_C26"/>
</dbReference>
<evidence type="ECO:0000256" key="7">
    <source>
        <dbReference type="PROSITE-ProRule" id="PRU00607"/>
    </source>
</evidence>
<keyword evidence="5 7" id="KW-0378">Hydrolase</keyword>
<comment type="catalytic activity">
    <reaction evidence="7">
        <text>(6S)-5,6,7,8-tetrahydrofolyl-(gamma-L-Glu)(n) + (n-1) H2O = (6S)-5,6,7,8-tetrahydrofolate + (n-1) L-glutamate</text>
        <dbReference type="Rhea" id="RHEA:56784"/>
        <dbReference type="Rhea" id="RHEA-COMP:14738"/>
        <dbReference type="ChEBI" id="CHEBI:15377"/>
        <dbReference type="ChEBI" id="CHEBI:29985"/>
        <dbReference type="ChEBI" id="CHEBI:57453"/>
        <dbReference type="ChEBI" id="CHEBI:141005"/>
        <dbReference type="EC" id="3.4.19.9"/>
    </reaction>
</comment>
<dbReference type="Gene3D" id="3.40.50.880">
    <property type="match status" value="1"/>
</dbReference>
<dbReference type="PANTHER" id="PTHR11315:SF0">
    <property type="entry name" value="FOLATE GAMMA-GLUTAMYL HYDROLASE"/>
    <property type="match status" value="1"/>
</dbReference>
<proteinExistence type="inferred from homology"/>
<evidence type="ECO:0000256" key="2">
    <source>
        <dbReference type="ARBA" id="ARBA00011083"/>
    </source>
</evidence>
<keyword evidence="3" id="KW-0964">Secreted</keyword>
<dbReference type="InterPro" id="IPR015527">
    <property type="entry name" value="Pept_C26_g-glut_hydrolase"/>
</dbReference>
<dbReference type="EMBL" id="LSMT01000074">
    <property type="protein sequence ID" value="PFX28932.1"/>
    <property type="molecule type" value="Genomic_DNA"/>
</dbReference>
<dbReference type="PROSITE" id="PS51273">
    <property type="entry name" value="GATASE_TYPE_1"/>
    <property type="match status" value="1"/>
</dbReference>
<keyword evidence="4 8" id="KW-0732">Signal</keyword>
<gene>
    <name evidence="9" type="primary">GGH</name>
    <name evidence="9" type="ORF">AWC38_SpisGene6353</name>
</gene>
<comment type="similarity">
    <text evidence="2">Belongs to the peptidase C26 family.</text>
</comment>
<evidence type="ECO:0000256" key="5">
    <source>
        <dbReference type="ARBA" id="ARBA00022801"/>
    </source>
</evidence>
<dbReference type="STRING" id="50429.A0A2B4SKB6"/>
<evidence type="ECO:0000256" key="6">
    <source>
        <dbReference type="PIRSR" id="PIRSR615527-1"/>
    </source>
</evidence>
<sequence length="328" mass="36779">MQLITTVVFAISLLSVPSETRPQIHSLLQTNTLSSDIKTDRPIIGILAQNTYGYLKKTFGPAYIVASYIKYIESAGGRVVPIRNNLTEDQLEDLFSSINGVLFPGGGADIYDSPYSRTGKIIFNLAKKANDAGDVFPLWGTCLGFQFLSVQGVGGREITSPVDGVDFSVPLNISEGYKSSRLLGSAPEEIIAYLKTDNVTYNHHQKCISTETYSNDEQLKKFYKCLSTNRGKEGKEFLSTIEAYDYPFYGTQWHPEKNSFEWTLHEAINHSKEAVAVTQYVADFFVNQARLSGHRFSSKEDEDAALIYHHNPVFCDPDITHFEQCYIF</sequence>
<dbReference type="SUPFAM" id="SSF52317">
    <property type="entry name" value="Class I glutamine amidotransferase-like"/>
    <property type="match status" value="1"/>
</dbReference>
<feature type="active site" description="Nucleophile" evidence="6 7">
    <location>
        <position position="142"/>
    </location>
</feature>
<dbReference type="GO" id="GO:0034722">
    <property type="term" value="F:gamma-glutamyl-peptidase activity"/>
    <property type="evidence" value="ECO:0007669"/>
    <property type="project" value="UniProtKB-UniRule"/>
</dbReference>
<comment type="subcellular location">
    <subcellularLocation>
        <location evidence="1">Secreted</location>
        <location evidence="1">Extracellular space</location>
    </subcellularLocation>
</comment>
<feature type="chain" id="PRO_5012428290" description="folate gamma-glutamyl hydrolase" evidence="8">
    <location>
        <begin position="21"/>
        <end position="328"/>
    </location>
</feature>
<dbReference type="FunFam" id="3.40.50.880:FF:000024">
    <property type="entry name" value="Folate gamma-glutamyl hydrolase"/>
    <property type="match status" value="1"/>
</dbReference>
<dbReference type="AlphaFoldDB" id="A0A2B4SKB6"/>
<dbReference type="GO" id="GO:0005576">
    <property type="term" value="C:extracellular region"/>
    <property type="evidence" value="ECO:0007669"/>
    <property type="project" value="UniProtKB-SubCell"/>
</dbReference>